<name>A0A498P4G5_LABRO</name>
<dbReference type="PANTHER" id="PTHR45943:SF1">
    <property type="entry name" value="E3 UBIQUITIN-PROTEIN LIGASE MYCBP2"/>
    <property type="match status" value="1"/>
</dbReference>
<feature type="region of interest" description="Disordered" evidence="1">
    <location>
        <begin position="291"/>
        <end position="315"/>
    </location>
</feature>
<dbReference type="PANTHER" id="PTHR45943">
    <property type="entry name" value="E3 UBIQUITIN-PROTEIN LIGASE MYCBP2"/>
    <property type="match status" value="1"/>
</dbReference>
<protein>
    <submittedName>
        <fullName evidence="2">Putative E3 ubiquitin-ligase HERC1 isoform X1</fullName>
    </submittedName>
</protein>
<dbReference type="EMBL" id="QBIY01003315">
    <property type="protein sequence ID" value="RXN39101.1"/>
    <property type="molecule type" value="Genomic_DNA"/>
</dbReference>
<dbReference type="GO" id="GO:0005886">
    <property type="term" value="C:plasma membrane"/>
    <property type="evidence" value="ECO:0007669"/>
    <property type="project" value="TreeGrafter"/>
</dbReference>
<accession>A0A498P4G5</accession>
<proteinExistence type="predicted"/>
<dbReference type="Proteomes" id="UP000290572">
    <property type="component" value="Unassembled WGS sequence"/>
</dbReference>
<feature type="region of interest" description="Disordered" evidence="1">
    <location>
        <begin position="243"/>
        <end position="266"/>
    </location>
</feature>
<evidence type="ECO:0000256" key="1">
    <source>
        <dbReference type="SAM" id="MobiDB-lite"/>
    </source>
</evidence>
<keyword evidence="2" id="KW-0436">Ligase</keyword>
<reference evidence="2 3" key="1">
    <citation type="submission" date="2018-03" db="EMBL/GenBank/DDBJ databases">
        <title>Draft genome sequence of Rohu Carp (Labeo rohita).</title>
        <authorList>
            <person name="Das P."/>
            <person name="Kushwaha B."/>
            <person name="Joshi C.G."/>
            <person name="Kumar D."/>
            <person name="Nagpure N.S."/>
            <person name="Sahoo L."/>
            <person name="Das S.P."/>
            <person name="Bit A."/>
            <person name="Patnaik S."/>
            <person name="Meher P.K."/>
            <person name="Jayasankar P."/>
            <person name="Koringa P.G."/>
            <person name="Patel N.V."/>
            <person name="Hinsu A.T."/>
            <person name="Kumar R."/>
            <person name="Pandey M."/>
            <person name="Agarwal S."/>
            <person name="Srivastava S."/>
            <person name="Singh M."/>
            <person name="Iquebal M.A."/>
            <person name="Jaiswal S."/>
            <person name="Angadi U.B."/>
            <person name="Kumar N."/>
            <person name="Raza M."/>
            <person name="Shah T.M."/>
            <person name="Rai A."/>
            <person name="Jena J.K."/>
        </authorList>
    </citation>
    <scope>NUCLEOTIDE SEQUENCE [LARGE SCALE GENOMIC DNA]</scope>
    <source>
        <strain evidence="2">DASCIFA01</strain>
        <tissue evidence="2">Testis</tissue>
    </source>
</reference>
<dbReference type="GO" id="GO:0061630">
    <property type="term" value="F:ubiquitin protein ligase activity"/>
    <property type="evidence" value="ECO:0007669"/>
    <property type="project" value="TreeGrafter"/>
</dbReference>
<evidence type="ECO:0000313" key="3">
    <source>
        <dbReference type="Proteomes" id="UP000290572"/>
    </source>
</evidence>
<organism evidence="2 3">
    <name type="scientific">Labeo rohita</name>
    <name type="common">Indian major carp</name>
    <name type="synonym">Cyprinus rohita</name>
    <dbReference type="NCBI Taxonomy" id="84645"/>
    <lineage>
        <taxon>Eukaryota</taxon>
        <taxon>Metazoa</taxon>
        <taxon>Chordata</taxon>
        <taxon>Craniata</taxon>
        <taxon>Vertebrata</taxon>
        <taxon>Euteleostomi</taxon>
        <taxon>Actinopterygii</taxon>
        <taxon>Neopterygii</taxon>
        <taxon>Teleostei</taxon>
        <taxon>Ostariophysi</taxon>
        <taxon>Cypriniformes</taxon>
        <taxon>Cyprinidae</taxon>
        <taxon>Labeoninae</taxon>
        <taxon>Labeonini</taxon>
        <taxon>Labeo</taxon>
    </lineage>
</organism>
<keyword evidence="3" id="KW-1185">Reference proteome</keyword>
<dbReference type="AlphaFoldDB" id="A0A498P4G5"/>
<sequence length="390" mass="42027">MVECELCNTLTLQFNNHMKRHHPGCGQSAGRRGYRSNGAYVDGWFGGECGSGSPYYLLCTACREKYLASNLGVMSSKQDRARGLAFDLIGQLDGTSEDEWDIGNQEDSDSDRLTGLEDFGILLRPLGLSEKKPVPDPIPFTEHDPLGALSSGLEALGLADIRILVRLMCLAAGGRIHTGVDQQGLGRGSVSDRTGSAFLSFLSSAIGSLVSHSPAAYRELVDICTQDLMAAATGMNISAITDPQQRMRQSSALKGAPQEPRELTPPTFLVTQSLVSLLTEKGVRYRYNVERSESTESKEGGSPPPSGPPLSQAGTRVGPLELANALAACALSARLTSRHRQWAAQQLVQALAVSEKDNTARPQTYSDMAGDLRKCPIKKLEGHQNRVKIQ</sequence>
<dbReference type="GO" id="GO:0005634">
    <property type="term" value="C:nucleus"/>
    <property type="evidence" value="ECO:0007669"/>
    <property type="project" value="TreeGrafter"/>
</dbReference>
<feature type="compositionally biased region" description="Polar residues" evidence="1">
    <location>
        <begin position="243"/>
        <end position="252"/>
    </location>
</feature>
<comment type="caution">
    <text evidence="2">The sequence shown here is derived from an EMBL/GenBank/DDBJ whole genome shotgun (WGS) entry which is preliminary data.</text>
</comment>
<dbReference type="STRING" id="84645.A0A498P4G5"/>
<dbReference type="GO" id="GO:0016874">
    <property type="term" value="F:ligase activity"/>
    <property type="evidence" value="ECO:0007669"/>
    <property type="project" value="UniProtKB-KW"/>
</dbReference>
<dbReference type="GO" id="GO:0007411">
    <property type="term" value="P:axon guidance"/>
    <property type="evidence" value="ECO:0007669"/>
    <property type="project" value="TreeGrafter"/>
</dbReference>
<dbReference type="GO" id="GO:0008582">
    <property type="term" value="P:regulation of synaptic assembly at neuromuscular junction"/>
    <property type="evidence" value="ECO:0007669"/>
    <property type="project" value="TreeGrafter"/>
</dbReference>
<gene>
    <name evidence="2" type="ORF">ROHU_000510</name>
</gene>
<evidence type="ECO:0000313" key="2">
    <source>
        <dbReference type="EMBL" id="RXN39101.1"/>
    </source>
</evidence>